<accession>A0A0L8C6L0</accession>
<gene>
    <name evidence="1" type="ORF">AC244_02545</name>
</gene>
<protein>
    <submittedName>
        <fullName evidence="1">Uncharacterized protein</fullName>
    </submittedName>
</protein>
<evidence type="ECO:0000313" key="1">
    <source>
        <dbReference type="EMBL" id="KOF22428.1"/>
    </source>
</evidence>
<organism evidence="1 2">
    <name type="scientific">Ensifer adhaerens</name>
    <name type="common">Sinorhizobium morelense</name>
    <dbReference type="NCBI Taxonomy" id="106592"/>
    <lineage>
        <taxon>Bacteria</taxon>
        <taxon>Pseudomonadati</taxon>
        <taxon>Pseudomonadota</taxon>
        <taxon>Alphaproteobacteria</taxon>
        <taxon>Hyphomicrobiales</taxon>
        <taxon>Rhizobiaceae</taxon>
        <taxon>Sinorhizobium/Ensifer group</taxon>
        <taxon>Ensifer</taxon>
    </lineage>
</organism>
<reference evidence="2" key="1">
    <citation type="submission" date="2015-07" db="EMBL/GenBank/DDBJ databases">
        <title>Whole genome sequence of an Ensifer adhaerens strain isolated from a cave pool in the Wind Cave National Park.</title>
        <authorList>
            <person name="Eng W.W.H."/>
            <person name="Gan H.M."/>
            <person name="Barton H.A."/>
            <person name="Savka M.A."/>
        </authorList>
    </citation>
    <scope>NUCLEOTIDE SEQUENCE [LARGE SCALE GENOMIC DNA]</scope>
    <source>
        <strain evidence="2">SD006</strain>
    </source>
</reference>
<evidence type="ECO:0000313" key="2">
    <source>
        <dbReference type="Proteomes" id="UP000037425"/>
    </source>
</evidence>
<sequence length="148" mass="16519">MTENSSTNELIPLENVVLKHANAGIALGAEQRFAESLEQWRLAAQLADANLEGEDLYYWVKGGYGAALHDVGRHRESIAVSKLVREWTLSLRQPLASMTIARAYLALGEAENAYPHIQDVHRLTGDEVFNLFERRYEADIRVALAAKA</sequence>
<dbReference type="RefSeq" id="WP_053247233.1">
    <property type="nucleotide sequence ID" value="NZ_LGAP01000001.1"/>
</dbReference>
<dbReference type="InterPro" id="IPR011990">
    <property type="entry name" value="TPR-like_helical_dom_sf"/>
</dbReference>
<dbReference type="OrthoDB" id="6638135at2"/>
<proteinExistence type="predicted"/>
<dbReference type="Gene3D" id="1.25.40.10">
    <property type="entry name" value="Tetratricopeptide repeat domain"/>
    <property type="match status" value="1"/>
</dbReference>
<dbReference type="PATRIC" id="fig|106592.7.peg.544"/>
<comment type="caution">
    <text evidence="1">The sequence shown here is derived from an EMBL/GenBank/DDBJ whole genome shotgun (WGS) entry which is preliminary data.</text>
</comment>
<dbReference type="Proteomes" id="UP000037425">
    <property type="component" value="Unassembled WGS sequence"/>
</dbReference>
<dbReference type="AlphaFoldDB" id="A0A0L8C6L0"/>
<name>A0A0L8C6L0_ENSAD</name>
<dbReference type="EMBL" id="LGAP01000001">
    <property type="protein sequence ID" value="KOF22428.1"/>
    <property type="molecule type" value="Genomic_DNA"/>
</dbReference>
<dbReference type="SUPFAM" id="SSF48452">
    <property type="entry name" value="TPR-like"/>
    <property type="match status" value="1"/>
</dbReference>